<organism evidence="1 2">
    <name type="scientific">Pseudomonas quercus</name>
    <dbReference type="NCBI Taxonomy" id="2722792"/>
    <lineage>
        <taxon>Bacteria</taxon>
        <taxon>Pseudomonadati</taxon>
        <taxon>Pseudomonadota</taxon>
        <taxon>Gammaproteobacteria</taxon>
        <taxon>Pseudomonadales</taxon>
        <taxon>Pseudomonadaceae</taxon>
        <taxon>Pseudomonas</taxon>
    </lineage>
</organism>
<sequence>MRGYMELIDFMKHLADGILDYLPDDQRVGQLPIGTIIEKWMAEKSYLSALSLRKDVASYISLQKSGNFSVDKILFWYDLCFIHERFDVDEHIFFTAIFGLIDYHVDRKRISLLAKYFGWLGYR</sequence>
<name>A0ABX0YEM4_9PSED</name>
<reference evidence="1 2" key="1">
    <citation type="submission" date="2020-03" db="EMBL/GenBank/DDBJ databases">
        <authorList>
            <person name="Wang L."/>
            <person name="He N."/>
            <person name="Li Y."/>
            <person name="Fang Y."/>
            <person name="Zhang F."/>
        </authorList>
    </citation>
    <scope>NUCLEOTIDE SEQUENCE [LARGE SCALE GENOMIC DNA]</scope>
    <source>
        <strain evidence="2">hsmgli-8</strain>
    </source>
</reference>
<protein>
    <submittedName>
        <fullName evidence="1">Uncharacterized protein</fullName>
    </submittedName>
</protein>
<gene>
    <name evidence="1" type="ORF">HBH25_13465</name>
</gene>
<evidence type="ECO:0000313" key="1">
    <source>
        <dbReference type="EMBL" id="NJP01858.1"/>
    </source>
</evidence>
<accession>A0ABX0YEM4</accession>
<evidence type="ECO:0000313" key="2">
    <source>
        <dbReference type="Proteomes" id="UP000746535"/>
    </source>
</evidence>
<dbReference type="Proteomes" id="UP000746535">
    <property type="component" value="Unassembled WGS sequence"/>
</dbReference>
<proteinExistence type="predicted"/>
<comment type="caution">
    <text evidence="1">The sequence shown here is derived from an EMBL/GenBank/DDBJ whole genome shotgun (WGS) entry which is preliminary data.</text>
</comment>
<keyword evidence="2" id="KW-1185">Reference proteome</keyword>
<dbReference type="EMBL" id="JAAVJI010000007">
    <property type="protein sequence ID" value="NJP01858.1"/>
    <property type="molecule type" value="Genomic_DNA"/>
</dbReference>